<dbReference type="InterPro" id="IPR003439">
    <property type="entry name" value="ABC_transporter-like_ATP-bd"/>
</dbReference>
<dbReference type="InterPro" id="IPR027417">
    <property type="entry name" value="P-loop_NTPase"/>
</dbReference>
<dbReference type="SUPFAM" id="SSF52540">
    <property type="entry name" value="P-loop containing nucleoside triphosphate hydrolases"/>
    <property type="match status" value="1"/>
</dbReference>
<gene>
    <name evidence="9" type="ORF">GZA08_09380</name>
</gene>
<evidence type="ECO:0000256" key="7">
    <source>
        <dbReference type="ARBA" id="ARBA00023136"/>
    </source>
</evidence>
<dbReference type="EMBL" id="JAAGAB010000002">
    <property type="protein sequence ID" value="NDV01176.1"/>
    <property type="molecule type" value="Genomic_DNA"/>
</dbReference>
<proteinExistence type="inferred from homology"/>
<dbReference type="Proteomes" id="UP000474757">
    <property type="component" value="Unassembled WGS sequence"/>
</dbReference>
<evidence type="ECO:0000256" key="4">
    <source>
        <dbReference type="ARBA" id="ARBA00022475"/>
    </source>
</evidence>
<keyword evidence="4" id="KW-1003">Cell membrane</keyword>
<dbReference type="AlphaFoldDB" id="A0A6B2K3K9"/>
<protein>
    <submittedName>
        <fullName evidence="9">ABC transporter ATP-binding protein</fullName>
    </submittedName>
</protein>
<reference evidence="9 10" key="1">
    <citation type="submission" date="2020-02" db="EMBL/GenBank/DDBJ databases">
        <title>Pseudoroseicyclus tamarix, sp. nov., isolated from offshore sediment of a Tamarix chinensis forest.</title>
        <authorList>
            <person name="Gai Y."/>
        </authorList>
    </citation>
    <scope>NUCLEOTIDE SEQUENCE [LARGE SCALE GENOMIC DNA]</scope>
    <source>
        <strain evidence="9 10">CLL3-39</strain>
    </source>
</reference>
<evidence type="ECO:0000313" key="9">
    <source>
        <dbReference type="EMBL" id="NDV01176.1"/>
    </source>
</evidence>
<evidence type="ECO:0000313" key="10">
    <source>
        <dbReference type="Proteomes" id="UP000474757"/>
    </source>
</evidence>
<evidence type="ECO:0000256" key="2">
    <source>
        <dbReference type="ARBA" id="ARBA00005417"/>
    </source>
</evidence>
<dbReference type="GO" id="GO:0015833">
    <property type="term" value="P:peptide transport"/>
    <property type="evidence" value="ECO:0007669"/>
    <property type="project" value="InterPro"/>
</dbReference>
<dbReference type="InterPro" id="IPR050388">
    <property type="entry name" value="ABC_Ni/Peptide_Import"/>
</dbReference>
<keyword evidence="5" id="KW-0547">Nucleotide-binding</keyword>
<keyword evidence="10" id="KW-1185">Reference proteome</keyword>
<dbReference type="PANTHER" id="PTHR43297:SF2">
    <property type="entry name" value="DIPEPTIDE TRANSPORT ATP-BINDING PROTEIN DPPD"/>
    <property type="match status" value="1"/>
</dbReference>
<dbReference type="NCBIfam" id="TIGR01727">
    <property type="entry name" value="oligo_HPY"/>
    <property type="match status" value="1"/>
</dbReference>
<comment type="caution">
    <text evidence="9">The sequence shown here is derived from an EMBL/GenBank/DDBJ whole genome shotgun (WGS) entry which is preliminary data.</text>
</comment>
<dbReference type="GO" id="GO:0005886">
    <property type="term" value="C:plasma membrane"/>
    <property type="evidence" value="ECO:0007669"/>
    <property type="project" value="UniProtKB-SubCell"/>
</dbReference>
<dbReference type="PROSITE" id="PS50893">
    <property type="entry name" value="ABC_TRANSPORTER_2"/>
    <property type="match status" value="1"/>
</dbReference>
<evidence type="ECO:0000256" key="1">
    <source>
        <dbReference type="ARBA" id="ARBA00004417"/>
    </source>
</evidence>
<dbReference type="SMART" id="SM00382">
    <property type="entry name" value="AAA"/>
    <property type="match status" value="1"/>
</dbReference>
<dbReference type="GO" id="GO:0055085">
    <property type="term" value="P:transmembrane transport"/>
    <property type="evidence" value="ECO:0007669"/>
    <property type="project" value="UniProtKB-ARBA"/>
</dbReference>
<keyword evidence="6 9" id="KW-0067">ATP-binding</keyword>
<sequence>MAPLRDIEAGDRRPADVAAPALSVRDVEIRIANADPPFTVVSDMSLEVAAGETLCIVGESGCGKSITALSLLRLLPDGVRVEHGEIDLGETDMLALSERRAEDIRGDRIAMIFQEPLTALNPVMPVGRQIGEALRRHRPMSRRAAARGAVAALERVQMPDAERRAQQYPHELSGGMRQRAMIALALCCEPEVIVADEPTTALDVTVQAQILGLIGELQRRLGTALVLITHDLGVVAETADRVIVMYAGRRVEEARVTDLFDEPLHPYTRGLMGAIPRGAATGGHGRLTDIKGTVPPMWDLPPGCAFAPRCPLAIDRCRAERPPLEEHRPGHLAACWRVNDAT</sequence>
<dbReference type="Pfam" id="PF08352">
    <property type="entry name" value="oligo_HPY"/>
    <property type="match status" value="1"/>
</dbReference>
<dbReference type="RefSeq" id="WP_163892615.1">
    <property type="nucleotide sequence ID" value="NZ_JAAFYS010000002.1"/>
</dbReference>
<feature type="domain" description="ABC transporter" evidence="8">
    <location>
        <begin position="24"/>
        <end position="272"/>
    </location>
</feature>
<accession>A0A6B2K3K9</accession>
<comment type="similarity">
    <text evidence="2">Belongs to the ABC transporter superfamily.</text>
</comment>
<dbReference type="Pfam" id="PF00005">
    <property type="entry name" value="ABC_tran"/>
    <property type="match status" value="1"/>
</dbReference>
<comment type="subcellular location">
    <subcellularLocation>
        <location evidence="1">Cell inner membrane</location>
        <topology evidence="1">Peripheral membrane protein</topology>
    </subcellularLocation>
</comment>
<dbReference type="CDD" id="cd03257">
    <property type="entry name" value="ABC_NikE_OppD_transporters"/>
    <property type="match status" value="1"/>
</dbReference>
<dbReference type="GO" id="GO:0005524">
    <property type="term" value="F:ATP binding"/>
    <property type="evidence" value="ECO:0007669"/>
    <property type="project" value="UniProtKB-KW"/>
</dbReference>
<evidence type="ECO:0000256" key="6">
    <source>
        <dbReference type="ARBA" id="ARBA00022840"/>
    </source>
</evidence>
<dbReference type="PROSITE" id="PS00211">
    <property type="entry name" value="ABC_TRANSPORTER_1"/>
    <property type="match status" value="1"/>
</dbReference>
<dbReference type="GO" id="GO:0016887">
    <property type="term" value="F:ATP hydrolysis activity"/>
    <property type="evidence" value="ECO:0007669"/>
    <property type="project" value="InterPro"/>
</dbReference>
<evidence type="ECO:0000256" key="3">
    <source>
        <dbReference type="ARBA" id="ARBA00022448"/>
    </source>
</evidence>
<keyword evidence="7" id="KW-0472">Membrane</keyword>
<evidence type="ECO:0000256" key="5">
    <source>
        <dbReference type="ARBA" id="ARBA00022741"/>
    </source>
</evidence>
<dbReference type="InterPro" id="IPR013563">
    <property type="entry name" value="Oligopep_ABC_C"/>
</dbReference>
<keyword evidence="3" id="KW-0813">Transport</keyword>
<dbReference type="Gene3D" id="3.40.50.300">
    <property type="entry name" value="P-loop containing nucleotide triphosphate hydrolases"/>
    <property type="match status" value="1"/>
</dbReference>
<organism evidence="9 10">
    <name type="scientific">Pseudoroseicyclus tamaricis</name>
    <dbReference type="NCBI Taxonomy" id="2705421"/>
    <lineage>
        <taxon>Bacteria</taxon>
        <taxon>Pseudomonadati</taxon>
        <taxon>Pseudomonadota</taxon>
        <taxon>Alphaproteobacteria</taxon>
        <taxon>Rhodobacterales</taxon>
        <taxon>Paracoccaceae</taxon>
        <taxon>Pseudoroseicyclus</taxon>
    </lineage>
</organism>
<dbReference type="InterPro" id="IPR003593">
    <property type="entry name" value="AAA+_ATPase"/>
</dbReference>
<dbReference type="InterPro" id="IPR017871">
    <property type="entry name" value="ABC_transporter-like_CS"/>
</dbReference>
<dbReference type="FunFam" id="3.40.50.300:FF:000016">
    <property type="entry name" value="Oligopeptide ABC transporter ATP-binding component"/>
    <property type="match status" value="1"/>
</dbReference>
<evidence type="ECO:0000259" key="8">
    <source>
        <dbReference type="PROSITE" id="PS50893"/>
    </source>
</evidence>
<dbReference type="PANTHER" id="PTHR43297">
    <property type="entry name" value="OLIGOPEPTIDE TRANSPORT ATP-BINDING PROTEIN APPD"/>
    <property type="match status" value="1"/>
</dbReference>
<name>A0A6B2K3K9_9RHOB</name>